<accession>A0A1A9UXY5</accession>
<proteinExistence type="predicted"/>
<name>A0A1A9UXY5_GLOAU</name>
<sequence>MAGRQIAKVLSKILQLKINQQQVLSRSALLNTPLVCLRSYIMQTYSKLIPYQLHENLNIACQHVLYEQMVTCMRRTHVSHQIQIARCNIIALLASILLIVLCYGSLFWLRFAFPLDADLPSHVCVRWNIFDQPETLNRFSFAYLPICQSANLPIAYLFICPSVHYLRQFEIRATYENNN</sequence>
<evidence type="ECO:0000256" key="1">
    <source>
        <dbReference type="SAM" id="Phobius"/>
    </source>
</evidence>
<dbReference type="AlphaFoldDB" id="A0A1A9UXY5"/>
<protein>
    <submittedName>
        <fullName evidence="2">Uncharacterized protein</fullName>
    </submittedName>
</protein>
<feature type="transmembrane region" description="Helical" evidence="1">
    <location>
        <begin position="89"/>
        <end position="109"/>
    </location>
</feature>
<dbReference type="VEuPathDB" id="VectorBase:GAUT019352"/>
<organism evidence="2 3">
    <name type="scientific">Glossina austeni</name>
    <name type="common">Savannah tsetse fly</name>
    <dbReference type="NCBI Taxonomy" id="7395"/>
    <lineage>
        <taxon>Eukaryota</taxon>
        <taxon>Metazoa</taxon>
        <taxon>Ecdysozoa</taxon>
        <taxon>Arthropoda</taxon>
        <taxon>Hexapoda</taxon>
        <taxon>Insecta</taxon>
        <taxon>Pterygota</taxon>
        <taxon>Neoptera</taxon>
        <taxon>Endopterygota</taxon>
        <taxon>Diptera</taxon>
        <taxon>Brachycera</taxon>
        <taxon>Muscomorpha</taxon>
        <taxon>Hippoboscoidea</taxon>
        <taxon>Glossinidae</taxon>
        <taxon>Glossina</taxon>
    </lineage>
</organism>
<keyword evidence="1" id="KW-0812">Transmembrane</keyword>
<keyword evidence="1" id="KW-1133">Transmembrane helix</keyword>
<keyword evidence="1" id="KW-0472">Membrane</keyword>
<feature type="transmembrane region" description="Helical" evidence="1">
    <location>
        <begin position="141"/>
        <end position="159"/>
    </location>
</feature>
<evidence type="ECO:0000313" key="2">
    <source>
        <dbReference type="EnsemblMetazoa" id="GAUT019352-PA"/>
    </source>
</evidence>
<keyword evidence="3" id="KW-1185">Reference proteome</keyword>
<evidence type="ECO:0000313" key="3">
    <source>
        <dbReference type="Proteomes" id="UP000078200"/>
    </source>
</evidence>
<dbReference type="EnsemblMetazoa" id="GAUT019352-RA">
    <property type="protein sequence ID" value="GAUT019352-PA"/>
    <property type="gene ID" value="GAUT019352"/>
</dbReference>
<dbReference type="Proteomes" id="UP000078200">
    <property type="component" value="Unassembled WGS sequence"/>
</dbReference>
<reference evidence="2" key="1">
    <citation type="submission" date="2020-05" db="UniProtKB">
        <authorList>
            <consortium name="EnsemblMetazoa"/>
        </authorList>
    </citation>
    <scope>IDENTIFICATION</scope>
    <source>
        <strain evidence="2">TTRI</strain>
    </source>
</reference>